<dbReference type="AlphaFoldDB" id="A0A1M8A7U9"/>
<dbReference type="STRING" id="1230383.A0A1M8A7U9"/>
<evidence type="ECO:0000313" key="2">
    <source>
        <dbReference type="EMBL" id="SHO78555.1"/>
    </source>
</evidence>
<keyword evidence="3" id="KW-1185">Reference proteome</keyword>
<evidence type="ECO:0000256" key="1">
    <source>
        <dbReference type="SAM" id="MobiDB-lite"/>
    </source>
</evidence>
<dbReference type="OrthoDB" id="2442602at2759"/>
<feature type="region of interest" description="Disordered" evidence="1">
    <location>
        <begin position="84"/>
        <end position="177"/>
    </location>
</feature>
<evidence type="ECO:0000313" key="3">
    <source>
        <dbReference type="Proteomes" id="UP000186303"/>
    </source>
</evidence>
<feature type="region of interest" description="Disordered" evidence="1">
    <location>
        <begin position="1"/>
        <end position="21"/>
    </location>
</feature>
<reference evidence="3" key="1">
    <citation type="journal article" date="2017" name="Nucleic Acids Res.">
        <title>Proteogenomics produces comprehensive and highly accurate protein-coding gene annotation in a complete genome assembly of Malassezia sympodialis.</title>
        <authorList>
            <person name="Zhu Y."/>
            <person name="Engstroem P.G."/>
            <person name="Tellgren-Roth C."/>
            <person name="Baudo C.D."/>
            <person name="Kennell J.C."/>
            <person name="Sun S."/>
            <person name="Billmyre R.B."/>
            <person name="Schroeder M.S."/>
            <person name="Andersson A."/>
            <person name="Holm T."/>
            <person name="Sigurgeirsson B."/>
            <person name="Wu G."/>
            <person name="Sankaranarayanan S.R."/>
            <person name="Siddharthan R."/>
            <person name="Sanyal K."/>
            <person name="Lundeberg J."/>
            <person name="Nystedt B."/>
            <person name="Boekhout T."/>
            <person name="Dawson T.L. Jr."/>
            <person name="Heitman J."/>
            <person name="Scheynius A."/>
            <person name="Lehtioe J."/>
        </authorList>
    </citation>
    <scope>NUCLEOTIDE SEQUENCE [LARGE SCALE GENOMIC DNA]</scope>
    <source>
        <strain evidence="3">ATCC 42132</strain>
    </source>
</reference>
<dbReference type="VEuPathDB" id="FungiDB:MSYG_2902"/>
<name>A0A1M8A7U9_MALS4</name>
<gene>
    <name evidence="2" type="ORF">MSYG_2902</name>
</gene>
<protein>
    <submittedName>
        <fullName evidence="2">Uncharacterized protein</fullName>
    </submittedName>
</protein>
<proteinExistence type="predicted"/>
<dbReference type="EMBL" id="LT671824">
    <property type="protein sequence ID" value="SHO78555.1"/>
    <property type="molecule type" value="Genomic_DNA"/>
</dbReference>
<organism evidence="2 3">
    <name type="scientific">Malassezia sympodialis (strain ATCC 42132)</name>
    <name type="common">Atopic eczema-associated yeast</name>
    <dbReference type="NCBI Taxonomy" id="1230383"/>
    <lineage>
        <taxon>Eukaryota</taxon>
        <taxon>Fungi</taxon>
        <taxon>Dikarya</taxon>
        <taxon>Basidiomycota</taxon>
        <taxon>Ustilaginomycotina</taxon>
        <taxon>Malasseziomycetes</taxon>
        <taxon>Malasseziales</taxon>
        <taxon>Malasseziaceae</taxon>
        <taxon>Malassezia</taxon>
    </lineage>
</organism>
<dbReference type="Proteomes" id="UP000186303">
    <property type="component" value="Chromosome 4"/>
</dbReference>
<accession>A0A1M8A7U9</accession>
<sequence>MSTKGAAASGKPHDYKAHFTRTRSKYEKVMERQRELQKHATDAMSKQQNLQDEVDFLLDAILDVQTKAERGELLVLPPSIRVESAEPTHAGPGSSHGAPVLASPAEYSDDDATPDVTVDIAIEDDAGPDETGMPSSSSSAASLPKRPRMSTPHGDELFAADPASDARPGSPKRPRLT</sequence>